<dbReference type="Ensembl" id="ENSCPBT00000028081.1">
    <property type="protein sequence ID" value="ENSCPBP00000023839.1"/>
    <property type="gene ID" value="ENSCPBG00000017004.1"/>
</dbReference>
<dbReference type="GeneTree" id="ENSGT00950000186242"/>
<dbReference type="PANTHER" id="PTHR22035">
    <property type="entry name" value="COILED-COIL DOMAIN-CONTAINING PROTEIN 7"/>
    <property type="match status" value="1"/>
</dbReference>
<evidence type="ECO:0000256" key="1">
    <source>
        <dbReference type="SAM" id="MobiDB-lite"/>
    </source>
</evidence>
<reference evidence="2" key="1">
    <citation type="submission" date="2025-08" db="UniProtKB">
        <authorList>
            <consortium name="Ensembl"/>
        </authorList>
    </citation>
    <scope>IDENTIFICATION</scope>
</reference>
<organism evidence="2 3">
    <name type="scientific">Chrysemys picta bellii</name>
    <name type="common">Western painted turtle</name>
    <name type="synonym">Emys bellii</name>
    <dbReference type="NCBI Taxonomy" id="8478"/>
    <lineage>
        <taxon>Eukaryota</taxon>
        <taxon>Metazoa</taxon>
        <taxon>Chordata</taxon>
        <taxon>Craniata</taxon>
        <taxon>Vertebrata</taxon>
        <taxon>Euteleostomi</taxon>
        <taxon>Archelosauria</taxon>
        <taxon>Testudinata</taxon>
        <taxon>Testudines</taxon>
        <taxon>Cryptodira</taxon>
        <taxon>Durocryptodira</taxon>
        <taxon>Testudinoidea</taxon>
        <taxon>Emydidae</taxon>
        <taxon>Chrysemys</taxon>
    </lineage>
</organism>
<dbReference type="OMA" id="HVESECI"/>
<dbReference type="Pfam" id="PF15368">
    <property type="entry name" value="BioT2"/>
    <property type="match status" value="1"/>
</dbReference>
<dbReference type="Proteomes" id="UP000694380">
    <property type="component" value="Unplaced"/>
</dbReference>
<protein>
    <submittedName>
        <fullName evidence="2">Uncharacterized protein</fullName>
    </submittedName>
</protein>
<dbReference type="AlphaFoldDB" id="A0A8C3HV67"/>
<evidence type="ECO:0000313" key="2">
    <source>
        <dbReference type="Ensembl" id="ENSCPBP00000023839.1"/>
    </source>
</evidence>
<dbReference type="PANTHER" id="PTHR22035:SF4">
    <property type="entry name" value="COILED-COIL DOMAIN-CONTAINING PROTEIN 7"/>
    <property type="match status" value="1"/>
</dbReference>
<keyword evidence="3" id="KW-1185">Reference proteome</keyword>
<sequence>MKATKQMKPSTTRETNAGTSIFKKSSSVLQGTSPSNSKIKHKIKFLANESEPLVLGPPSPGESMVKYSIPIPSENKPDMIDELQMLKDITDHLNEVYISLHLIENLEDMTAFLLCFSSATTQLETAFEEEKQVCSVKL</sequence>
<reference evidence="2" key="2">
    <citation type="submission" date="2025-09" db="UniProtKB">
        <authorList>
            <consortium name="Ensembl"/>
        </authorList>
    </citation>
    <scope>IDENTIFICATION</scope>
</reference>
<feature type="compositionally biased region" description="Polar residues" evidence="1">
    <location>
        <begin position="7"/>
        <end position="35"/>
    </location>
</feature>
<dbReference type="InterPro" id="IPR029272">
    <property type="entry name" value="CCDC7"/>
</dbReference>
<feature type="region of interest" description="Disordered" evidence="1">
    <location>
        <begin position="1"/>
        <end position="35"/>
    </location>
</feature>
<evidence type="ECO:0000313" key="3">
    <source>
        <dbReference type="Proteomes" id="UP000694380"/>
    </source>
</evidence>
<accession>A0A8C3HV67</accession>
<name>A0A8C3HV67_CHRPI</name>
<proteinExistence type="predicted"/>